<accession>A0A8H7V6U2</accession>
<dbReference type="InterPro" id="IPR036638">
    <property type="entry name" value="HLH_DNA-bd_sf"/>
</dbReference>
<dbReference type="Gene3D" id="4.10.280.10">
    <property type="entry name" value="Helix-loop-helix DNA-binding domain"/>
    <property type="match status" value="1"/>
</dbReference>
<dbReference type="InterPro" id="IPR011598">
    <property type="entry name" value="bHLH_dom"/>
</dbReference>
<gene>
    <name evidence="6" type="ORF">INT47_010107</name>
</gene>
<dbReference type="PANTHER" id="PTHR11567">
    <property type="entry name" value="ACID PHOSPHATASE-RELATED"/>
    <property type="match status" value="1"/>
</dbReference>
<dbReference type="GO" id="GO:0046983">
    <property type="term" value="F:protein dimerization activity"/>
    <property type="evidence" value="ECO:0007669"/>
    <property type="project" value="InterPro"/>
</dbReference>
<dbReference type="SUPFAM" id="SSF47459">
    <property type="entry name" value="HLH, helix-loop-helix DNA-binding domain"/>
    <property type="match status" value="1"/>
</dbReference>
<dbReference type="CDD" id="cd07061">
    <property type="entry name" value="HP_HAP_like"/>
    <property type="match status" value="1"/>
</dbReference>
<comment type="caution">
    <text evidence="6">The sequence shown here is derived from an EMBL/GenBank/DDBJ whole genome shotgun (WGS) entry which is preliminary data.</text>
</comment>
<keyword evidence="2" id="KW-0378">Hydrolase</keyword>
<dbReference type="InterPro" id="IPR029033">
    <property type="entry name" value="His_PPase_superfam"/>
</dbReference>
<evidence type="ECO:0000259" key="5">
    <source>
        <dbReference type="PROSITE" id="PS50888"/>
    </source>
</evidence>
<keyword evidence="3" id="KW-0175">Coiled coil</keyword>
<dbReference type="AlphaFoldDB" id="A0A8H7V6U2"/>
<comment type="similarity">
    <text evidence="1">Belongs to the histidine acid phosphatase family.</text>
</comment>
<dbReference type="InterPro" id="IPR033379">
    <property type="entry name" value="Acid_Pase_AS"/>
</dbReference>
<dbReference type="Proteomes" id="UP000603453">
    <property type="component" value="Unassembled WGS sequence"/>
</dbReference>
<evidence type="ECO:0000256" key="3">
    <source>
        <dbReference type="SAM" id="Coils"/>
    </source>
</evidence>
<dbReference type="SMART" id="SM00353">
    <property type="entry name" value="HLH"/>
    <property type="match status" value="1"/>
</dbReference>
<evidence type="ECO:0000313" key="7">
    <source>
        <dbReference type="Proteomes" id="UP000603453"/>
    </source>
</evidence>
<name>A0A8H7V6U2_9FUNG</name>
<protein>
    <recommendedName>
        <fullName evidence="5">BHLH domain-containing protein</fullName>
    </recommendedName>
</protein>
<dbReference type="InterPro" id="IPR000560">
    <property type="entry name" value="His_Pase_clade-2"/>
</dbReference>
<evidence type="ECO:0000313" key="6">
    <source>
        <dbReference type="EMBL" id="KAG2203409.1"/>
    </source>
</evidence>
<dbReference type="EMBL" id="JAEPRD010000052">
    <property type="protein sequence ID" value="KAG2203409.1"/>
    <property type="molecule type" value="Genomic_DNA"/>
</dbReference>
<reference evidence="6" key="1">
    <citation type="submission" date="2020-12" db="EMBL/GenBank/DDBJ databases">
        <title>Metabolic potential, ecology and presence of endohyphal bacteria is reflected in genomic diversity of Mucoromycotina.</title>
        <authorList>
            <person name="Muszewska A."/>
            <person name="Okrasinska A."/>
            <person name="Steczkiewicz K."/>
            <person name="Drgas O."/>
            <person name="Orlowska M."/>
            <person name="Perlinska-Lenart U."/>
            <person name="Aleksandrzak-Piekarczyk T."/>
            <person name="Szatraj K."/>
            <person name="Zielenkiewicz U."/>
            <person name="Pilsyk S."/>
            <person name="Malc E."/>
            <person name="Mieczkowski P."/>
            <person name="Kruszewska J.S."/>
            <person name="Biernat P."/>
            <person name="Pawlowska J."/>
        </authorList>
    </citation>
    <scope>NUCLEOTIDE SEQUENCE</scope>
    <source>
        <strain evidence="6">WA0000017839</strain>
    </source>
</reference>
<dbReference type="PROSITE" id="PS50888">
    <property type="entry name" value="BHLH"/>
    <property type="match status" value="1"/>
</dbReference>
<dbReference type="PANTHER" id="PTHR11567:SF110">
    <property type="entry name" value="2-PHOSPHOXYLOSE PHOSPHATASE 1"/>
    <property type="match status" value="1"/>
</dbReference>
<dbReference type="Pfam" id="PF00010">
    <property type="entry name" value="HLH"/>
    <property type="match status" value="1"/>
</dbReference>
<evidence type="ECO:0000256" key="2">
    <source>
        <dbReference type="ARBA" id="ARBA00022801"/>
    </source>
</evidence>
<proteinExistence type="inferred from homology"/>
<dbReference type="GO" id="GO:0016791">
    <property type="term" value="F:phosphatase activity"/>
    <property type="evidence" value="ECO:0007669"/>
    <property type="project" value="TreeGrafter"/>
</dbReference>
<feature type="region of interest" description="Disordered" evidence="4">
    <location>
        <begin position="543"/>
        <end position="600"/>
    </location>
</feature>
<sequence length="731" mass="84136">MSAQLPEFTKEQYPADLELKLLQIVHRHGERSPVRRRLKGIIPPVWNLCAANSAMFATIAQFEQKNEIVSRLDVAPVERLVETKETESRSVPIESGGCYYGQLTNLGRYRMTTLGQRIRHQYIEKLNFLPDVYDEKSIYVRSSDYIRTQESVQQLVAGGLYPQDKRPSDFLLKLRIRDPRDDLMFPNPNCYRLRKLTKEFNKTVSDMMQDKFKSLSKKLEKYVSGVSLDSHPSANGILDTLVAAKVHGFKIPADITDEVFEDLEEIVVKEWFYGSMKSQEVRRLGLGRLMGVIRDRMTLQEQGKNDQLKLAIYSGHDTTVGPLLIILNAFDDRWPPFGSAVLFELFKQKKSQQHFVRVRYNEKTLELPGCSQKGQHKDGDKSLCTLEAFNKIVKDQNMNEPLQEPVAFEDFQFSLGLDPEFAMPIPLDMPPPPPPMTENEIFSVQDIPTPMNNAVLDEHDHKAFSQFLDQFFVDPTMQIDSQLNMYEPPPMSLNYQEYHRQTHILQSLDEQKRYFNQKDEKPGVVYLQQSNSITAPYIKPVLRESSSTTTSPIKEEEYSNNGTSSSPTSGGAIRRGKPHKELLTEEEKRSNHIASEQKRRSMIRSGFKDLTEIVPTLKNINNSKSTVLFKAVDYVKYLEKRNRNLREKIKNLEVRVEVEGRMGVLGRYNGYPQKTTDSAAPASAALLQHKTQQRQLMELQEKLQLHQKMIAQQQRRWNDKEVVDNKPTVSA</sequence>
<evidence type="ECO:0000256" key="4">
    <source>
        <dbReference type="SAM" id="MobiDB-lite"/>
    </source>
</evidence>
<dbReference type="OrthoDB" id="10257284at2759"/>
<organism evidence="6 7">
    <name type="scientific">Mucor saturninus</name>
    <dbReference type="NCBI Taxonomy" id="64648"/>
    <lineage>
        <taxon>Eukaryota</taxon>
        <taxon>Fungi</taxon>
        <taxon>Fungi incertae sedis</taxon>
        <taxon>Mucoromycota</taxon>
        <taxon>Mucoromycotina</taxon>
        <taxon>Mucoromycetes</taxon>
        <taxon>Mucorales</taxon>
        <taxon>Mucorineae</taxon>
        <taxon>Mucoraceae</taxon>
        <taxon>Mucor</taxon>
    </lineage>
</organism>
<feature type="domain" description="BHLH" evidence="5">
    <location>
        <begin position="587"/>
        <end position="638"/>
    </location>
</feature>
<dbReference type="SUPFAM" id="SSF53254">
    <property type="entry name" value="Phosphoglycerate mutase-like"/>
    <property type="match status" value="1"/>
</dbReference>
<evidence type="ECO:0000256" key="1">
    <source>
        <dbReference type="ARBA" id="ARBA00005375"/>
    </source>
</evidence>
<dbReference type="Gene3D" id="3.40.50.1240">
    <property type="entry name" value="Phosphoglycerate mutase-like"/>
    <property type="match status" value="1"/>
</dbReference>
<feature type="compositionally biased region" description="Basic and acidic residues" evidence="4">
    <location>
        <begin position="579"/>
        <end position="599"/>
    </location>
</feature>
<keyword evidence="7" id="KW-1185">Reference proteome</keyword>
<dbReference type="Pfam" id="PF00328">
    <property type="entry name" value="His_Phos_2"/>
    <property type="match status" value="1"/>
</dbReference>
<feature type="compositionally biased region" description="Low complexity" evidence="4">
    <location>
        <begin position="559"/>
        <end position="571"/>
    </location>
</feature>
<dbReference type="InterPro" id="IPR050645">
    <property type="entry name" value="Histidine_acid_phosphatase"/>
</dbReference>
<dbReference type="PROSITE" id="PS00616">
    <property type="entry name" value="HIS_ACID_PHOSPHAT_1"/>
    <property type="match status" value="1"/>
</dbReference>
<feature type="coiled-coil region" evidence="3">
    <location>
        <begin position="635"/>
        <end position="716"/>
    </location>
</feature>